<dbReference type="HOGENOM" id="CLU_164642_1_0_9"/>
<dbReference type="eggNOG" id="ENOG50333I8">
    <property type="taxonomic scope" value="Bacteria"/>
</dbReference>
<dbReference type="RefSeq" id="WP_007860101.1">
    <property type="nucleotide sequence ID" value="NZ_JH376420.1"/>
</dbReference>
<comment type="caution">
    <text evidence="1">The sequence shown here is derived from an EMBL/GenBank/DDBJ whole genome shotgun (WGS) entry which is preliminary data.</text>
</comment>
<dbReference type="Proteomes" id="UP000003763">
    <property type="component" value="Unassembled WGS sequence"/>
</dbReference>
<name>G5HEM0_9FIRM</name>
<accession>G5HEM0</accession>
<protein>
    <submittedName>
        <fullName evidence="1">Uncharacterized protein</fullName>
    </submittedName>
</protein>
<dbReference type="EMBL" id="ADLJ01000007">
    <property type="protein sequence ID" value="EHF00268.1"/>
    <property type="molecule type" value="Genomic_DNA"/>
</dbReference>
<dbReference type="AlphaFoldDB" id="G5HEM0"/>
<reference evidence="1 2" key="1">
    <citation type="submission" date="2011-08" db="EMBL/GenBank/DDBJ databases">
        <title>The Genome Sequence of Clostridium citroniae WAL-17108.</title>
        <authorList>
            <consortium name="The Broad Institute Genome Sequencing Platform"/>
            <person name="Earl A."/>
            <person name="Ward D."/>
            <person name="Feldgarden M."/>
            <person name="Gevers D."/>
            <person name="Finegold S.M."/>
            <person name="Summanen P.H."/>
            <person name="Molitoris D.R."/>
            <person name="Vaisanen M.L."/>
            <person name="Daigneault M."/>
            <person name="Allen-Vercoe E."/>
            <person name="Young S.K."/>
            <person name="Zeng Q."/>
            <person name="Gargeya S."/>
            <person name="Fitzgerald M."/>
            <person name="Haas B."/>
            <person name="Abouelleil A."/>
            <person name="Alvarado L."/>
            <person name="Arachchi H.M."/>
            <person name="Berlin A."/>
            <person name="Brown A."/>
            <person name="Chapman S.B."/>
            <person name="Chen Z."/>
            <person name="Dunbar C."/>
            <person name="Freedman E."/>
            <person name="Gearin G."/>
            <person name="Gellesch M."/>
            <person name="Goldberg J."/>
            <person name="Griggs A."/>
            <person name="Gujja S."/>
            <person name="Heiman D."/>
            <person name="Howarth C."/>
            <person name="Larson L."/>
            <person name="Lui A."/>
            <person name="MacDonald P.J.P."/>
            <person name="Montmayeur A."/>
            <person name="Murphy C."/>
            <person name="Neiman D."/>
            <person name="Pearson M."/>
            <person name="Priest M."/>
            <person name="Roberts A."/>
            <person name="Saif S."/>
            <person name="Shea T."/>
            <person name="Shenoy N."/>
            <person name="Sisk P."/>
            <person name="Stolte C."/>
            <person name="Sykes S."/>
            <person name="Wortman J."/>
            <person name="Nusbaum C."/>
            <person name="Birren B."/>
        </authorList>
    </citation>
    <scope>NUCLEOTIDE SEQUENCE [LARGE SCALE GENOMIC DNA]</scope>
    <source>
        <strain evidence="1 2">WAL-17108</strain>
    </source>
</reference>
<sequence>MEESIYQIAEKISKLYQEVYDAYLPLVENVCNREVSEDELSHLLDYLLDFACDEKILGLYKKVCKRYLYVYPRCIKFYIEAYWDMWEDENK</sequence>
<gene>
    <name evidence="1" type="ORF">HMPREF9469_01182</name>
</gene>
<proteinExistence type="predicted"/>
<organism evidence="1 2">
    <name type="scientific">[Clostridium] citroniae WAL-17108</name>
    <dbReference type="NCBI Taxonomy" id="742733"/>
    <lineage>
        <taxon>Bacteria</taxon>
        <taxon>Bacillati</taxon>
        <taxon>Bacillota</taxon>
        <taxon>Clostridia</taxon>
        <taxon>Lachnospirales</taxon>
        <taxon>Lachnospiraceae</taxon>
        <taxon>Enterocloster</taxon>
    </lineage>
</organism>
<evidence type="ECO:0000313" key="1">
    <source>
        <dbReference type="EMBL" id="EHF00268.1"/>
    </source>
</evidence>
<evidence type="ECO:0000313" key="2">
    <source>
        <dbReference type="Proteomes" id="UP000003763"/>
    </source>
</evidence>
<dbReference type="PATRIC" id="fig|742733.3.peg.1214"/>